<dbReference type="PANTHER" id="PTHR24126:SF14">
    <property type="entry name" value="ANK_REP_REGION DOMAIN-CONTAINING PROTEIN"/>
    <property type="match status" value="1"/>
</dbReference>
<dbReference type="InterPro" id="IPR036770">
    <property type="entry name" value="Ankyrin_rpt-contain_sf"/>
</dbReference>
<evidence type="ECO:0000313" key="5">
    <source>
        <dbReference type="Proteomes" id="UP001218218"/>
    </source>
</evidence>
<dbReference type="PROSITE" id="PS50088">
    <property type="entry name" value="ANK_REPEAT"/>
    <property type="match status" value="3"/>
</dbReference>
<feature type="repeat" description="ANK" evidence="3">
    <location>
        <begin position="724"/>
        <end position="749"/>
    </location>
</feature>
<dbReference type="Gene3D" id="1.25.40.20">
    <property type="entry name" value="Ankyrin repeat-containing domain"/>
    <property type="match status" value="4"/>
</dbReference>
<dbReference type="EMBL" id="JARIHO010000005">
    <property type="protein sequence ID" value="KAJ7361103.1"/>
    <property type="molecule type" value="Genomic_DNA"/>
</dbReference>
<dbReference type="SUPFAM" id="SSF48403">
    <property type="entry name" value="Ankyrin repeat"/>
    <property type="match status" value="2"/>
</dbReference>
<dbReference type="SMART" id="SM00248">
    <property type="entry name" value="ANK"/>
    <property type="match status" value="13"/>
</dbReference>
<feature type="repeat" description="ANK" evidence="3">
    <location>
        <begin position="225"/>
        <end position="257"/>
    </location>
</feature>
<dbReference type="Pfam" id="PF12796">
    <property type="entry name" value="Ank_2"/>
    <property type="match status" value="4"/>
</dbReference>
<evidence type="ECO:0000256" key="3">
    <source>
        <dbReference type="PROSITE-ProRule" id="PRU00023"/>
    </source>
</evidence>
<name>A0AAD7F042_9AGAR</name>
<dbReference type="Proteomes" id="UP001218218">
    <property type="component" value="Unassembled WGS sequence"/>
</dbReference>
<comment type="caution">
    <text evidence="4">The sequence shown here is derived from an EMBL/GenBank/DDBJ whole genome shotgun (WGS) entry which is preliminary data.</text>
</comment>
<dbReference type="AlphaFoldDB" id="A0AAD7F042"/>
<dbReference type="InterPro" id="IPR002110">
    <property type="entry name" value="Ankyrin_rpt"/>
</dbReference>
<gene>
    <name evidence="4" type="ORF">DFH08DRAFT_931315</name>
</gene>
<dbReference type="PRINTS" id="PR01415">
    <property type="entry name" value="ANKYRIN"/>
</dbReference>
<evidence type="ECO:0000313" key="4">
    <source>
        <dbReference type="EMBL" id="KAJ7361103.1"/>
    </source>
</evidence>
<dbReference type="PROSITE" id="PS50297">
    <property type="entry name" value="ANK_REP_REGION"/>
    <property type="match status" value="3"/>
</dbReference>
<evidence type="ECO:0000256" key="2">
    <source>
        <dbReference type="ARBA" id="ARBA00023043"/>
    </source>
</evidence>
<proteinExistence type="predicted"/>
<keyword evidence="2 3" id="KW-0040">ANK repeat</keyword>
<keyword evidence="5" id="KW-1185">Reference proteome</keyword>
<feature type="repeat" description="ANK" evidence="3">
    <location>
        <begin position="321"/>
        <end position="353"/>
    </location>
</feature>
<reference evidence="4" key="1">
    <citation type="submission" date="2023-03" db="EMBL/GenBank/DDBJ databases">
        <title>Massive genome expansion in bonnet fungi (Mycena s.s.) driven by repeated elements and novel gene families across ecological guilds.</title>
        <authorList>
            <consortium name="Lawrence Berkeley National Laboratory"/>
            <person name="Harder C.B."/>
            <person name="Miyauchi S."/>
            <person name="Viragh M."/>
            <person name="Kuo A."/>
            <person name="Thoen E."/>
            <person name="Andreopoulos B."/>
            <person name="Lu D."/>
            <person name="Skrede I."/>
            <person name="Drula E."/>
            <person name="Henrissat B."/>
            <person name="Morin E."/>
            <person name="Kohler A."/>
            <person name="Barry K."/>
            <person name="LaButti K."/>
            <person name="Morin E."/>
            <person name="Salamov A."/>
            <person name="Lipzen A."/>
            <person name="Mereny Z."/>
            <person name="Hegedus B."/>
            <person name="Baldrian P."/>
            <person name="Stursova M."/>
            <person name="Weitz H."/>
            <person name="Taylor A."/>
            <person name="Grigoriev I.V."/>
            <person name="Nagy L.G."/>
            <person name="Martin F."/>
            <person name="Kauserud H."/>
        </authorList>
    </citation>
    <scope>NUCLEOTIDE SEQUENCE</scope>
    <source>
        <strain evidence="4">CBHHK002</strain>
    </source>
</reference>
<dbReference type="Pfam" id="PF00023">
    <property type="entry name" value="Ank"/>
    <property type="match status" value="1"/>
</dbReference>
<accession>A0AAD7F042</accession>
<dbReference type="PANTHER" id="PTHR24126">
    <property type="entry name" value="ANKYRIN REPEAT, PH AND SEC7 DOMAIN CONTAINING PROTEIN SECG-RELATED"/>
    <property type="match status" value="1"/>
</dbReference>
<keyword evidence="1" id="KW-0677">Repeat</keyword>
<evidence type="ECO:0000256" key="1">
    <source>
        <dbReference type="ARBA" id="ARBA00022737"/>
    </source>
</evidence>
<protein>
    <submittedName>
        <fullName evidence="4">Ankyrin repeat-containing domain protein</fullName>
    </submittedName>
</protein>
<sequence>MGLTEFPPELILHIVSFLTRKKILDPGGRLPGFHSPYPELVPDLASINALSQANAAFHRTVNKALYDLCASVDKLGQLALLFAVEHKLESTLDKFNDAKIRFDGEFLFYSRSCGPLHIAASMGCVGMVVKLLGICGEETVHKRTGGLTALDHAACKGHLEIVRLLASIPIPQSSSAVHDGLVSDEFETQEDYLSEGLMSSAYAGNLEVSQYLIREGAAANYAPSNRVTPLYYAASTENLELVQFLLASGADPDLGAQQYGTSSLFSAAGLDIVRALLAAGANLHAKDNESQNVLSSAMDKSVEMLRFFLEHGVDPNNEDDDGNTPLHIACHYHAAATVECLLQFGATTVEKANHYGDTPVDVAMRITNSEVQKSFEVPNALAISGQIRVPTLLFPSNRLANKPAMAILSPLPPELILHIASFLTRDKILDPDHLLPGEKSGQPELIPDLPSVNALCQTSAFYHSTLNKDLYRLCASVGTFGKLALLFAVEHELESTLDKLVDAKIDGLAATFVRHNSLYNLLQIAAEIGSRVMVVKLLGMYGEGMAHMPTGARTALDHAACKGHLEIVRILAPIRIDGHPQDQYLSHALLEAAKGIPGNLEISQYLISEGADINYFDSSIPHGVTPLFNAVTAHGWAGNKLGLIKFLLASGADPNLSPSGSRVPLLNTTNLKILRALVAAGANIHAQNNHSQNVLGFLIDYGTDVKIPRFFLERGVDPNHEDDFGWTPLHYACQRNVTAPVELLLQFGAATVERPDDDGHTPVDIAMRTASSEVVKILQSFVQNPDLEAKIARWWKKGEEDLEEEHSQDVF</sequence>
<organism evidence="4 5">
    <name type="scientific">Mycena albidolilacea</name>
    <dbReference type="NCBI Taxonomy" id="1033008"/>
    <lineage>
        <taxon>Eukaryota</taxon>
        <taxon>Fungi</taxon>
        <taxon>Dikarya</taxon>
        <taxon>Basidiomycota</taxon>
        <taxon>Agaricomycotina</taxon>
        <taxon>Agaricomycetes</taxon>
        <taxon>Agaricomycetidae</taxon>
        <taxon>Agaricales</taxon>
        <taxon>Marasmiineae</taxon>
        <taxon>Mycenaceae</taxon>
        <taxon>Mycena</taxon>
    </lineage>
</organism>